<dbReference type="Pfam" id="PF20172">
    <property type="entry name" value="DUF6538"/>
    <property type="match status" value="1"/>
</dbReference>
<dbReference type="PANTHER" id="PTHR30349">
    <property type="entry name" value="PHAGE INTEGRASE-RELATED"/>
    <property type="match status" value="1"/>
</dbReference>
<keyword evidence="4" id="KW-0233">DNA recombination</keyword>
<sequence length="540" mass="60880">MVEHAMRLAAYLCTSRHGIYYFRFPLPTERDPARKRRHLKVSLGTRDPKIATRLARLLSVAGHSILDEPTLRSLQHDEIRQHLRAHFDQLLHVYRDNGTSDGWSSARFKTAQENARRDPAGFATPGTDALLQTIRAACDIPQEQGDAERLVQITELLTGLRDYFIHSAGQKEDGNAIATTQDSMPNHSPIMASVRPSSFGQVTFSLKEVASLYFEELKRTDAVATKTESDKRDALALLSEITGDKPLTYMTKADAQKVKAVLFKLPKNRRRSPKTRDLSLTSMLDVKGVERISTRTTNVYIGNMQSFFTWAVNNGYAENNIFAGLRVKRAAKTTEEGRKAFSAEELQLMFSHLTSDNSDLVRKTVHKWPTLIAMFTGMRLNEVAQLEVRDIELNGDIWCINVTADGTSKKRLKNSASKRRVPVHERLFACGFLDFHSEQKPKGHPRLFPELTYSDHNGCGRNIGRWFNERFLLELGLGGRGYVFHCLRHTMITRLAQADVEEPMVKALAGHSQSGVTLGTYFKAGFLPAQLQNAINKFSF</sequence>
<dbReference type="InterPro" id="IPR046668">
    <property type="entry name" value="DUF6538"/>
</dbReference>
<dbReference type="InterPro" id="IPR011010">
    <property type="entry name" value="DNA_brk_join_enz"/>
</dbReference>
<dbReference type="RefSeq" id="WP_377833304.1">
    <property type="nucleotide sequence ID" value="NZ_JBHRSK010000007.1"/>
</dbReference>
<dbReference type="EMBL" id="JBHRSK010000007">
    <property type="protein sequence ID" value="MFC2968606.1"/>
    <property type="molecule type" value="Genomic_DNA"/>
</dbReference>
<gene>
    <name evidence="6" type="ORF">ACFOES_10925</name>
</gene>
<keyword evidence="3" id="KW-0238">DNA-binding</keyword>
<dbReference type="PROSITE" id="PS51898">
    <property type="entry name" value="TYR_RECOMBINASE"/>
    <property type="match status" value="1"/>
</dbReference>
<evidence type="ECO:0000256" key="2">
    <source>
        <dbReference type="ARBA" id="ARBA00022908"/>
    </source>
</evidence>
<dbReference type="CDD" id="cd01184">
    <property type="entry name" value="INT_C_like_1"/>
    <property type="match status" value="1"/>
</dbReference>
<reference evidence="7" key="1">
    <citation type="journal article" date="2019" name="Int. J. Syst. Evol. Microbiol.">
        <title>The Global Catalogue of Microorganisms (GCM) 10K type strain sequencing project: providing services to taxonomists for standard genome sequencing and annotation.</title>
        <authorList>
            <consortium name="The Broad Institute Genomics Platform"/>
            <consortium name="The Broad Institute Genome Sequencing Center for Infectious Disease"/>
            <person name="Wu L."/>
            <person name="Ma J."/>
        </authorList>
    </citation>
    <scope>NUCLEOTIDE SEQUENCE [LARGE SCALE GENOMIC DNA]</scope>
    <source>
        <strain evidence="7">KCTC 62192</strain>
    </source>
</reference>
<evidence type="ECO:0000259" key="5">
    <source>
        <dbReference type="PROSITE" id="PS51898"/>
    </source>
</evidence>
<keyword evidence="2" id="KW-0229">DNA integration</keyword>
<dbReference type="Pfam" id="PF00589">
    <property type="entry name" value="Phage_integrase"/>
    <property type="match status" value="1"/>
</dbReference>
<dbReference type="Gene3D" id="1.10.150.130">
    <property type="match status" value="1"/>
</dbReference>
<organism evidence="6 7">
    <name type="scientific">Acidimangrovimonas pyrenivorans</name>
    <dbReference type="NCBI Taxonomy" id="2030798"/>
    <lineage>
        <taxon>Bacteria</taxon>
        <taxon>Pseudomonadati</taxon>
        <taxon>Pseudomonadota</taxon>
        <taxon>Alphaproteobacteria</taxon>
        <taxon>Rhodobacterales</taxon>
        <taxon>Paracoccaceae</taxon>
        <taxon>Acidimangrovimonas</taxon>
    </lineage>
</organism>
<dbReference type="InterPro" id="IPR002104">
    <property type="entry name" value="Integrase_catalytic"/>
</dbReference>
<evidence type="ECO:0000256" key="4">
    <source>
        <dbReference type="ARBA" id="ARBA00023172"/>
    </source>
</evidence>
<feature type="domain" description="Tyr recombinase" evidence="5">
    <location>
        <begin position="336"/>
        <end position="536"/>
    </location>
</feature>
<evidence type="ECO:0000256" key="3">
    <source>
        <dbReference type="ARBA" id="ARBA00023125"/>
    </source>
</evidence>
<evidence type="ECO:0000313" key="6">
    <source>
        <dbReference type="EMBL" id="MFC2968606.1"/>
    </source>
</evidence>
<dbReference type="SUPFAM" id="SSF56349">
    <property type="entry name" value="DNA breaking-rejoining enzymes"/>
    <property type="match status" value="1"/>
</dbReference>
<evidence type="ECO:0000256" key="1">
    <source>
        <dbReference type="ARBA" id="ARBA00008857"/>
    </source>
</evidence>
<evidence type="ECO:0000313" key="7">
    <source>
        <dbReference type="Proteomes" id="UP001595443"/>
    </source>
</evidence>
<name>A0ABV7AID1_9RHOB</name>
<accession>A0ABV7AID1</accession>
<comment type="similarity">
    <text evidence="1">Belongs to the 'phage' integrase family.</text>
</comment>
<dbReference type="InterPro" id="IPR010998">
    <property type="entry name" value="Integrase_recombinase_N"/>
</dbReference>
<dbReference type="Proteomes" id="UP001595443">
    <property type="component" value="Unassembled WGS sequence"/>
</dbReference>
<comment type="caution">
    <text evidence="6">The sequence shown here is derived from an EMBL/GenBank/DDBJ whole genome shotgun (WGS) entry which is preliminary data.</text>
</comment>
<proteinExistence type="inferred from homology"/>
<dbReference type="InterPro" id="IPR050090">
    <property type="entry name" value="Tyrosine_recombinase_XerCD"/>
</dbReference>
<dbReference type="Gene3D" id="1.10.443.10">
    <property type="entry name" value="Intergrase catalytic core"/>
    <property type="match status" value="1"/>
</dbReference>
<keyword evidence="7" id="KW-1185">Reference proteome</keyword>
<dbReference type="InterPro" id="IPR013762">
    <property type="entry name" value="Integrase-like_cat_sf"/>
</dbReference>
<protein>
    <submittedName>
        <fullName evidence="6">Tyrosine-type recombinase/integrase</fullName>
    </submittedName>
</protein>
<dbReference type="PANTHER" id="PTHR30349:SF41">
    <property type="entry name" value="INTEGRASE_RECOMBINASE PROTEIN MJ0367-RELATED"/>
    <property type="match status" value="1"/>
</dbReference>